<evidence type="ECO:0000313" key="3">
    <source>
        <dbReference type="Proteomes" id="UP000521872"/>
    </source>
</evidence>
<keyword evidence="3" id="KW-1185">Reference proteome</keyword>
<dbReference type="Proteomes" id="UP000521872">
    <property type="component" value="Unassembled WGS sequence"/>
</dbReference>
<gene>
    <name evidence="2" type="ORF">D9613_009493</name>
</gene>
<feature type="compositionally biased region" description="Gly residues" evidence="1">
    <location>
        <begin position="106"/>
        <end position="154"/>
    </location>
</feature>
<dbReference type="AlphaFoldDB" id="A0A8H4R5A6"/>
<feature type="region of interest" description="Disordered" evidence="1">
    <location>
        <begin position="76"/>
        <end position="168"/>
    </location>
</feature>
<name>A0A8H4R5A6_9AGAR</name>
<sequence>MQYLPPKRLSNQASLQSCLTCLSGFQSASSTLAQDISQAATGFNTECAGTATVVAGAAAPSDAGFGSGSFNTDSVGGDDGFDDSSTAGGGSFGFSTDDSSFPTPTSGGGGFASGPGATQGVGGGQGSAGGLGAGAGQGAGQAGGQAGGKGGSGSSGNPNDPLSGGVTSKKLGEGSLTVQRGSVTLFAALSLVFPLFM</sequence>
<organism evidence="2 3">
    <name type="scientific">Agrocybe pediades</name>
    <dbReference type="NCBI Taxonomy" id="84607"/>
    <lineage>
        <taxon>Eukaryota</taxon>
        <taxon>Fungi</taxon>
        <taxon>Dikarya</taxon>
        <taxon>Basidiomycota</taxon>
        <taxon>Agaricomycotina</taxon>
        <taxon>Agaricomycetes</taxon>
        <taxon>Agaricomycetidae</taxon>
        <taxon>Agaricales</taxon>
        <taxon>Agaricineae</taxon>
        <taxon>Strophariaceae</taxon>
        <taxon>Agrocybe</taxon>
    </lineage>
</organism>
<evidence type="ECO:0000313" key="2">
    <source>
        <dbReference type="EMBL" id="KAF4622584.1"/>
    </source>
</evidence>
<evidence type="ECO:0000256" key="1">
    <source>
        <dbReference type="SAM" id="MobiDB-lite"/>
    </source>
</evidence>
<dbReference type="EMBL" id="JAACJL010000002">
    <property type="protein sequence ID" value="KAF4622584.1"/>
    <property type="molecule type" value="Genomic_DNA"/>
</dbReference>
<comment type="caution">
    <text evidence="2">The sequence shown here is derived from an EMBL/GenBank/DDBJ whole genome shotgun (WGS) entry which is preliminary data.</text>
</comment>
<proteinExistence type="predicted"/>
<protein>
    <submittedName>
        <fullName evidence="2">Uncharacterized protein</fullName>
    </submittedName>
</protein>
<feature type="compositionally biased region" description="Low complexity" evidence="1">
    <location>
        <begin position="93"/>
        <end position="105"/>
    </location>
</feature>
<accession>A0A8H4R5A6</accession>
<reference evidence="2 3" key="1">
    <citation type="submission" date="2019-12" db="EMBL/GenBank/DDBJ databases">
        <authorList>
            <person name="Floudas D."/>
            <person name="Bentzer J."/>
            <person name="Ahren D."/>
            <person name="Johansson T."/>
            <person name="Persson P."/>
            <person name="Tunlid A."/>
        </authorList>
    </citation>
    <scope>NUCLEOTIDE SEQUENCE [LARGE SCALE GENOMIC DNA]</scope>
    <source>
        <strain evidence="2 3">CBS 102.39</strain>
    </source>
</reference>